<dbReference type="PANTHER" id="PTHR11388:SF142">
    <property type="entry name" value="SOLUTE CARRIER ORGANIC ANION TRANSPORTER FAMILY MEMBER 5A1"/>
    <property type="match status" value="1"/>
</dbReference>
<sequence length="1046" mass="114766">MSFSKSHNHHPHRDEYVDHQMPTTSVQANQPPQTVSQMVGGHHNRISMTNQGHRRAKSAGQASSFNKNGYDYYAATGLYAHQSGEQLDSATVASAAASQLWTIAPIVKRTASDVTLRQLEPPPYSSDYHQYHHHHYHHHHHHLHHQYGSYHPYGHTRRHSSVKYSSLKGGIPPPIGSEKVDVDDQPIGPDEECGCWSLSLPAFQPFARIQIFVFLCSILVTLQQALSSGYFNSVITTIEKRFDISSQMSGAIVSTFELGNLATIIFVSYFGTHRHIPRWIGTGIVVTAIGSLIFAVPHFMSLSPGLDVNSSRNPSGDDNTCRIPQPQLSSPFLEKASQFINPPLGSYHETIDDPTCIEADQRTIAPQMLVFMLAMVLIGCGGTPIFTLGTTYIDDHVPKESSSMYMGCMYSMVAFGLVCGFLLGGYFINVHENALGTGITPPDIFPGHPKWIGAWWLGFILLGILLLVISIPFFLFPKTLKPKRMSKEAQLMVAAAAAAAAAANPPVSQSAQPSVSTNTETSNVKTNLVLAQEDGNARLDSFDPYQKKYGRSLGEIPACMWRLATNPIYMVTCLGSCMELAIVSGFLIFLPKYLETQFSLGKSEANLFAGGIAIPGACVGIFLGGYLLKRLQLSPKGAIQLVLFFNLLCMALYTALYFLGCENVRMAGTTLPYANTSHFDTFRVNLTADCNLGCRCSSNDLEPVCDLRSKISYYSPCFAGCTSVDYSGQIQNYSNCACLPPPNQNSVPNSGLGDVTMVPLVVPGPCPQLCNAMLPFMILLFVITLVVSITQMPVVMITLRSVAEEERSLALGMQFVLFRLFGYIPSPIVFGNVIDSTCLVWKAHCGQQGGFCLLYNIEQFRLRYVGVCSALKITAALLFFLDWLLICYREKKEIGKLMPKFGSPVDELVSSIISLDRLSVFGANGSANGGNVACGTITEIDEEAQPLSRASGSGTTMNHGDRQDSDYNSAIDEYEEEDDEIEDDDEVNNDGSQSSEMASTLVQPTNENVQPSTISSNDIFQMEIISTTNNNQTRHRRNHSQSHFNI</sequence>
<comment type="subcellular location">
    <subcellularLocation>
        <location evidence="1">Cell membrane</location>
        <topology evidence="1">Multi-pass membrane protein</topology>
    </subcellularLocation>
</comment>
<feature type="compositionally biased region" description="Polar residues" evidence="8">
    <location>
        <begin position="989"/>
        <end position="1015"/>
    </location>
</feature>
<keyword evidence="3" id="KW-1003">Cell membrane</keyword>
<feature type="transmembrane region" description="Helical" evidence="9">
    <location>
        <begin position="405"/>
        <end position="428"/>
    </location>
</feature>
<dbReference type="GO" id="GO:0015347">
    <property type="term" value="F:sodium-independent organic anion transmembrane transporter activity"/>
    <property type="evidence" value="ECO:0007669"/>
    <property type="project" value="TreeGrafter"/>
</dbReference>
<protein>
    <recommendedName>
        <fullName evidence="10">Kazal-like domain-containing protein</fullName>
    </recommendedName>
</protein>
<dbReference type="InterPro" id="IPR002350">
    <property type="entry name" value="Kazal_dom"/>
</dbReference>
<evidence type="ECO:0000313" key="12">
    <source>
        <dbReference type="Proteomes" id="UP001142055"/>
    </source>
</evidence>
<dbReference type="InterPro" id="IPR004156">
    <property type="entry name" value="OATP"/>
</dbReference>
<feature type="transmembrane region" description="Helical" evidence="9">
    <location>
        <begin position="773"/>
        <end position="797"/>
    </location>
</feature>
<evidence type="ECO:0000256" key="5">
    <source>
        <dbReference type="ARBA" id="ARBA00022989"/>
    </source>
</evidence>
<evidence type="ECO:0000313" key="11">
    <source>
        <dbReference type="EMBL" id="KAJ6223851.1"/>
    </source>
</evidence>
<dbReference type="NCBIfam" id="TIGR00805">
    <property type="entry name" value="oat"/>
    <property type="match status" value="1"/>
</dbReference>
<dbReference type="Pfam" id="PF03137">
    <property type="entry name" value="OATP"/>
    <property type="match status" value="1"/>
</dbReference>
<evidence type="ECO:0000256" key="1">
    <source>
        <dbReference type="ARBA" id="ARBA00004651"/>
    </source>
</evidence>
<dbReference type="CDD" id="cd17404">
    <property type="entry name" value="MFS_SLCO5_OATP5"/>
    <property type="match status" value="1"/>
</dbReference>
<feature type="transmembrane region" description="Helical" evidence="9">
    <location>
        <begin position="608"/>
        <end position="628"/>
    </location>
</feature>
<feature type="transmembrane region" description="Helical" evidence="9">
    <location>
        <begin position="568"/>
        <end position="588"/>
    </location>
</feature>
<keyword evidence="7" id="KW-1015">Disulfide bond</keyword>
<dbReference type="GO" id="GO:0016323">
    <property type="term" value="C:basolateral plasma membrane"/>
    <property type="evidence" value="ECO:0007669"/>
    <property type="project" value="TreeGrafter"/>
</dbReference>
<keyword evidence="12" id="KW-1185">Reference proteome</keyword>
<dbReference type="AlphaFoldDB" id="A0A9Q0RRK4"/>
<feature type="transmembrane region" description="Helical" evidence="9">
    <location>
        <begin position="279"/>
        <end position="300"/>
    </location>
</feature>
<feature type="region of interest" description="Disordered" evidence="8">
    <location>
        <begin position="945"/>
        <end position="1015"/>
    </location>
</feature>
<dbReference type="OMA" id="CMELIIV"/>
<keyword evidence="6 9" id="KW-0472">Membrane</keyword>
<dbReference type="Gene3D" id="1.20.1250.20">
    <property type="entry name" value="MFS general substrate transporter like domains"/>
    <property type="match status" value="1"/>
</dbReference>
<dbReference type="GO" id="GO:0043252">
    <property type="term" value="P:sodium-independent organic anion transport"/>
    <property type="evidence" value="ECO:0007669"/>
    <property type="project" value="TreeGrafter"/>
</dbReference>
<reference evidence="11" key="1">
    <citation type="submission" date="2022-12" db="EMBL/GenBank/DDBJ databases">
        <title>Genome assemblies of Blomia tropicalis.</title>
        <authorList>
            <person name="Cui Y."/>
        </authorList>
    </citation>
    <scope>NUCLEOTIDE SEQUENCE</scope>
    <source>
        <tissue evidence="11">Adult mites</tissue>
    </source>
</reference>
<dbReference type="InterPro" id="IPR036259">
    <property type="entry name" value="MFS_trans_sf"/>
</dbReference>
<evidence type="ECO:0000256" key="8">
    <source>
        <dbReference type="SAM" id="MobiDB-lite"/>
    </source>
</evidence>
<feature type="transmembrane region" description="Helical" evidence="9">
    <location>
        <begin position="864"/>
        <end position="888"/>
    </location>
</feature>
<dbReference type="PANTHER" id="PTHR11388">
    <property type="entry name" value="ORGANIC ANION TRANSPORTER"/>
    <property type="match status" value="1"/>
</dbReference>
<dbReference type="Proteomes" id="UP001142055">
    <property type="component" value="Chromosome 1"/>
</dbReference>
<comment type="caution">
    <text evidence="11">The sequence shown here is derived from an EMBL/GenBank/DDBJ whole genome shotgun (WGS) entry which is preliminary data.</text>
</comment>
<evidence type="ECO:0000256" key="7">
    <source>
        <dbReference type="ARBA" id="ARBA00023157"/>
    </source>
</evidence>
<feature type="transmembrane region" description="Helical" evidence="9">
    <location>
        <begin position="809"/>
        <end position="830"/>
    </location>
</feature>
<evidence type="ECO:0000256" key="2">
    <source>
        <dbReference type="ARBA" id="ARBA00009657"/>
    </source>
</evidence>
<dbReference type="SUPFAM" id="SSF103473">
    <property type="entry name" value="MFS general substrate transporter"/>
    <property type="match status" value="1"/>
</dbReference>
<gene>
    <name evidence="11" type="ORF">RDWZM_002396</name>
</gene>
<dbReference type="PROSITE" id="PS51465">
    <property type="entry name" value="KAZAL_2"/>
    <property type="match status" value="1"/>
</dbReference>
<feature type="transmembrane region" description="Helical" evidence="9">
    <location>
        <begin position="640"/>
        <end position="660"/>
    </location>
</feature>
<name>A0A9Q0RRK4_BLOTA</name>
<evidence type="ECO:0000256" key="9">
    <source>
        <dbReference type="SAM" id="Phobius"/>
    </source>
</evidence>
<accession>A0A9Q0RRK4</accession>
<feature type="compositionally biased region" description="Acidic residues" evidence="8">
    <location>
        <begin position="972"/>
        <end position="988"/>
    </location>
</feature>
<feature type="transmembrane region" description="Helical" evidence="9">
    <location>
        <begin position="251"/>
        <end position="272"/>
    </location>
</feature>
<evidence type="ECO:0000256" key="3">
    <source>
        <dbReference type="ARBA" id="ARBA00022475"/>
    </source>
</evidence>
<feature type="compositionally biased region" description="Polar residues" evidence="8">
    <location>
        <begin position="948"/>
        <end position="958"/>
    </location>
</feature>
<comment type="similarity">
    <text evidence="2">Belongs to the organo anion transporter (TC 2.A.60) family.</text>
</comment>
<organism evidence="11 12">
    <name type="scientific">Blomia tropicalis</name>
    <name type="common">Mite</name>
    <dbReference type="NCBI Taxonomy" id="40697"/>
    <lineage>
        <taxon>Eukaryota</taxon>
        <taxon>Metazoa</taxon>
        <taxon>Ecdysozoa</taxon>
        <taxon>Arthropoda</taxon>
        <taxon>Chelicerata</taxon>
        <taxon>Arachnida</taxon>
        <taxon>Acari</taxon>
        <taxon>Acariformes</taxon>
        <taxon>Sarcoptiformes</taxon>
        <taxon>Astigmata</taxon>
        <taxon>Glycyphagoidea</taxon>
        <taxon>Echimyopodidae</taxon>
        <taxon>Blomia</taxon>
    </lineage>
</organism>
<evidence type="ECO:0000256" key="4">
    <source>
        <dbReference type="ARBA" id="ARBA00022692"/>
    </source>
</evidence>
<feature type="transmembrane region" description="Helical" evidence="9">
    <location>
        <begin position="454"/>
        <end position="476"/>
    </location>
</feature>
<proteinExistence type="inferred from homology"/>
<evidence type="ECO:0000259" key="10">
    <source>
        <dbReference type="PROSITE" id="PS51465"/>
    </source>
</evidence>
<keyword evidence="4 9" id="KW-0812">Transmembrane</keyword>
<evidence type="ECO:0000256" key="6">
    <source>
        <dbReference type="ARBA" id="ARBA00023136"/>
    </source>
</evidence>
<feature type="transmembrane region" description="Helical" evidence="9">
    <location>
        <begin position="368"/>
        <end position="393"/>
    </location>
</feature>
<dbReference type="EMBL" id="JAPWDV010000001">
    <property type="protein sequence ID" value="KAJ6223851.1"/>
    <property type="molecule type" value="Genomic_DNA"/>
</dbReference>
<feature type="domain" description="Kazal-like" evidence="10">
    <location>
        <begin position="684"/>
        <end position="737"/>
    </location>
</feature>
<keyword evidence="5 9" id="KW-1133">Transmembrane helix</keyword>
<feature type="transmembrane region" description="Helical" evidence="9">
    <location>
        <begin position="211"/>
        <end position="231"/>
    </location>
</feature>